<proteinExistence type="predicted"/>
<keyword evidence="3" id="KW-0732">Signal</keyword>
<dbReference type="PANTHER" id="PTHR10161">
    <property type="entry name" value="TARTRATE-RESISTANT ACID PHOSPHATASE TYPE 5"/>
    <property type="match status" value="1"/>
</dbReference>
<feature type="binding site" evidence="6">
    <location>
        <position position="167"/>
    </location>
    <ligand>
        <name>Fe cation</name>
        <dbReference type="ChEBI" id="CHEBI:24875"/>
        <label>2</label>
    </ligand>
</feature>
<keyword evidence="5 6" id="KW-0408">Iron</keyword>
<dbReference type="Proteomes" id="UP000000683">
    <property type="component" value="Chromosome"/>
</dbReference>
<dbReference type="KEGG" id="alt:ambt_10220"/>
<comment type="catalytic activity">
    <reaction evidence="1 5">
        <text>a phosphate monoester + H2O = an alcohol + phosphate</text>
        <dbReference type="Rhea" id="RHEA:15017"/>
        <dbReference type="ChEBI" id="CHEBI:15377"/>
        <dbReference type="ChEBI" id="CHEBI:30879"/>
        <dbReference type="ChEBI" id="CHEBI:43474"/>
        <dbReference type="ChEBI" id="CHEBI:67140"/>
        <dbReference type="EC" id="3.1.3.2"/>
    </reaction>
</comment>
<dbReference type="InterPro" id="IPR029052">
    <property type="entry name" value="Metallo-depent_PP-like"/>
</dbReference>
<accession>F5Z927</accession>
<keyword evidence="9" id="KW-1185">Reference proteome</keyword>
<sequence>MANALIKRIIYPIFVKQDLTFKYTSNPKRHTQAFKKWARYKRALIRDKFMRVLLLLFAFLSLTCQGQITSHNYYQQHHINNLEGQDNAFHFLVVGDWGRNGHFYQRDVAKWMDIASYQLDAEFIATTGDNFYDNGVASVEDPYWRTSFEDIYHQPHLFVDWHPVLGNHDYRGNWQAQIDYSKVSRRWDMPAQYYSKTVQLEDDTTALILFIDTNPLNPDYATEAKYQEAYSQGSKKQLVWINTMLSNSNAKWNIVIGHHPLYSSGKRYGTTSAIKNVLEPILHQHGVDAYIAGHEHDLQHNQLPNDSLVHIVSGGGSEVRPVGHYDFTRFAESTGGFVAVSMTNNELGFTFINHKGAVIYRHKVQKLSAGTKGTGNE</sequence>
<dbReference type="InterPro" id="IPR004843">
    <property type="entry name" value="Calcineurin-like_PHP"/>
</dbReference>
<keyword evidence="4 5" id="KW-0378">Hydrolase</keyword>
<dbReference type="PANTHER" id="PTHR10161:SF14">
    <property type="entry name" value="TARTRATE-RESISTANT ACID PHOSPHATASE TYPE 5"/>
    <property type="match status" value="1"/>
</dbReference>
<protein>
    <recommendedName>
        <fullName evidence="2 5">acid phosphatase</fullName>
        <ecNumber evidence="2 5">3.1.3.2</ecNumber>
    </recommendedName>
</protein>
<dbReference type="EMBL" id="CP002339">
    <property type="protein sequence ID" value="AEF03570.1"/>
    <property type="molecule type" value="Genomic_DNA"/>
</dbReference>
<feature type="binding site" evidence="6">
    <location>
        <position position="132"/>
    </location>
    <ligand>
        <name>Fe cation</name>
        <dbReference type="ChEBI" id="CHEBI:24875"/>
        <label>1</label>
    </ligand>
</feature>
<evidence type="ECO:0000256" key="4">
    <source>
        <dbReference type="ARBA" id="ARBA00022801"/>
    </source>
</evidence>
<evidence type="ECO:0000256" key="2">
    <source>
        <dbReference type="ARBA" id="ARBA00012646"/>
    </source>
</evidence>
<reference evidence="8 9" key="1">
    <citation type="journal article" date="2011" name="J. Bacteriol.">
        <title>Complete genome sequence of the polycyclic aromatic hydrocarbon-degrading bacterium Alteromonas sp. strain SN2.</title>
        <authorList>
            <person name="Jin H.M."/>
            <person name="Jeong H."/>
            <person name="Moon E.J."/>
            <person name="Math R.K."/>
            <person name="Lee K."/>
            <person name="Kim H.J."/>
            <person name="Jeon C.O."/>
            <person name="Oh T.K."/>
            <person name="Kim J.F."/>
        </authorList>
    </citation>
    <scope>NUCLEOTIDE SEQUENCE [LARGE SCALE GENOMIC DNA]</scope>
    <source>
        <strain evidence="9">JCM 17741 / KACC 18427 / KCTC 11700BP / SN2</strain>
    </source>
</reference>
<dbReference type="EC" id="3.1.3.2" evidence="2 5"/>
<organism evidence="8 9">
    <name type="scientific">Alteromonas naphthalenivorans</name>
    <dbReference type="NCBI Taxonomy" id="715451"/>
    <lineage>
        <taxon>Bacteria</taxon>
        <taxon>Pseudomonadati</taxon>
        <taxon>Pseudomonadota</taxon>
        <taxon>Gammaproteobacteria</taxon>
        <taxon>Alteromonadales</taxon>
        <taxon>Alteromonadaceae</taxon>
        <taxon>Alteromonas/Salinimonas group</taxon>
        <taxon>Alteromonas</taxon>
    </lineage>
</organism>
<feature type="binding site" evidence="6">
    <location>
        <position position="294"/>
    </location>
    <ligand>
        <name>Fe cation</name>
        <dbReference type="ChEBI" id="CHEBI:24875"/>
        <label>2</label>
    </ligand>
</feature>
<dbReference type="PIRSF" id="PIRSF000898">
    <property type="entry name" value="Acid_Ptase_5"/>
    <property type="match status" value="1"/>
</dbReference>
<feature type="binding site" evidence="6">
    <location>
        <position position="258"/>
    </location>
    <ligand>
        <name>Fe cation</name>
        <dbReference type="ChEBI" id="CHEBI:24875"/>
        <label>2</label>
    </ligand>
</feature>
<feature type="domain" description="Calcineurin-like phosphoesterase" evidence="7">
    <location>
        <begin position="90"/>
        <end position="297"/>
    </location>
</feature>
<dbReference type="InterPro" id="IPR051558">
    <property type="entry name" value="Metallophosphoesterase_PAP"/>
</dbReference>
<gene>
    <name evidence="8" type="ordered locus">ambt_10220</name>
</gene>
<dbReference type="SUPFAM" id="SSF56300">
    <property type="entry name" value="Metallo-dependent phosphatases"/>
    <property type="match status" value="1"/>
</dbReference>
<dbReference type="HOGENOM" id="CLU_043332_1_1_6"/>
<feature type="binding site" evidence="6">
    <location>
        <position position="129"/>
    </location>
    <ligand>
        <name>Fe cation</name>
        <dbReference type="ChEBI" id="CHEBI:24875"/>
        <label>1</label>
    </ligand>
</feature>
<evidence type="ECO:0000313" key="9">
    <source>
        <dbReference type="Proteomes" id="UP000000683"/>
    </source>
</evidence>
<evidence type="ECO:0000256" key="6">
    <source>
        <dbReference type="PIRSR" id="PIRSR000898-1"/>
    </source>
</evidence>
<feature type="binding site" evidence="6">
    <location>
        <position position="96"/>
    </location>
    <ligand>
        <name>Fe cation</name>
        <dbReference type="ChEBI" id="CHEBI:24875"/>
        <label>1</label>
    </ligand>
</feature>
<dbReference type="eggNOG" id="COG1409">
    <property type="taxonomic scope" value="Bacteria"/>
</dbReference>
<comment type="cofactor">
    <cofactor evidence="6">
        <name>Fe cation</name>
        <dbReference type="ChEBI" id="CHEBI:24875"/>
    </cofactor>
    <text evidence="6">Binds 2 iron ions per subunit.</text>
</comment>
<evidence type="ECO:0000256" key="1">
    <source>
        <dbReference type="ARBA" id="ARBA00000032"/>
    </source>
</evidence>
<dbReference type="GO" id="GO:0046872">
    <property type="term" value="F:metal ion binding"/>
    <property type="evidence" value="ECO:0007669"/>
    <property type="project" value="UniProtKB-KW"/>
</dbReference>
<feature type="binding site" evidence="6">
    <location>
        <position position="129"/>
    </location>
    <ligand>
        <name>Fe cation</name>
        <dbReference type="ChEBI" id="CHEBI:24875"/>
        <label>2</label>
    </ligand>
</feature>
<evidence type="ECO:0000259" key="7">
    <source>
        <dbReference type="Pfam" id="PF00149"/>
    </source>
</evidence>
<dbReference type="Gene3D" id="3.60.21.10">
    <property type="match status" value="1"/>
</dbReference>
<dbReference type="AlphaFoldDB" id="F5Z927"/>
<keyword evidence="6" id="KW-0479">Metal-binding</keyword>
<name>F5Z927_ALTNA</name>
<dbReference type="InterPro" id="IPR024927">
    <property type="entry name" value="Acid_PPase"/>
</dbReference>
<dbReference type="Pfam" id="PF00149">
    <property type="entry name" value="Metallophos"/>
    <property type="match status" value="1"/>
</dbReference>
<dbReference type="GO" id="GO:0003993">
    <property type="term" value="F:acid phosphatase activity"/>
    <property type="evidence" value="ECO:0007669"/>
    <property type="project" value="UniProtKB-UniRule"/>
</dbReference>
<evidence type="ECO:0000256" key="5">
    <source>
        <dbReference type="PIRNR" id="PIRNR000898"/>
    </source>
</evidence>
<evidence type="ECO:0000313" key="8">
    <source>
        <dbReference type="EMBL" id="AEF03570.1"/>
    </source>
</evidence>
<evidence type="ECO:0000256" key="3">
    <source>
        <dbReference type="ARBA" id="ARBA00022729"/>
    </source>
</evidence>
<feature type="binding site" evidence="6">
    <location>
        <position position="296"/>
    </location>
    <ligand>
        <name>Fe cation</name>
        <dbReference type="ChEBI" id="CHEBI:24875"/>
        <label>1</label>
    </ligand>
</feature>